<dbReference type="Gramene" id="PRQ41725">
    <property type="protein sequence ID" value="PRQ41725"/>
    <property type="gene ID" value="RchiOBHm_Chr3g0449901"/>
</dbReference>
<name>A0A2P6R5L4_ROSCH</name>
<accession>A0A2P6R5L4</accession>
<dbReference type="EMBL" id="PDCK01000041">
    <property type="protein sequence ID" value="PRQ41725.1"/>
    <property type="molecule type" value="Genomic_DNA"/>
</dbReference>
<dbReference type="AlphaFoldDB" id="A0A2P6R5L4"/>
<dbReference type="Proteomes" id="UP000238479">
    <property type="component" value="Chromosome 3"/>
</dbReference>
<gene>
    <name evidence="1" type="ORF">RchiOBHm_Chr3g0449901</name>
</gene>
<evidence type="ECO:0000313" key="1">
    <source>
        <dbReference type="EMBL" id="PRQ41725.1"/>
    </source>
</evidence>
<proteinExistence type="predicted"/>
<organism evidence="1 2">
    <name type="scientific">Rosa chinensis</name>
    <name type="common">China rose</name>
    <dbReference type="NCBI Taxonomy" id="74649"/>
    <lineage>
        <taxon>Eukaryota</taxon>
        <taxon>Viridiplantae</taxon>
        <taxon>Streptophyta</taxon>
        <taxon>Embryophyta</taxon>
        <taxon>Tracheophyta</taxon>
        <taxon>Spermatophyta</taxon>
        <taxon>Magnoliopsida</taxon>
        <taxon>eudicotyledons</taxon>
        <taxon>Gunneridae</taxon>
        <taxon>Pentapetalae</taxon>
        <taxon>rosids</taxon>
        <taxon>fabids</taxon>
        <taxon>Rosales</taxon>
        <taxon>Rosaceae</taxon>
        <taxon>Rosoideae</taxon>
        <taxon>Rosoideae incertae sedis</taxon>
        <taxon>Rosa</taxon>
    </lineage>
</organism>
<keyword evidence="2" id="KW-1185">Reference proteome</keyword>
<comment type="caution">
    <text evidence="1">The sequence shown here is derived from an EMBL/GenBank/DDBJ whole genome shotgun (WGS) entry which is preliminary data.</text>
</comment>
<reference evidence="1 2" key="1">
    <citation type="journal article" date="2018" name="Nat. Genet.">
        <title>The Rosa genome provides new insights in the design of modern roses.</title>
        <authorList>
            <person name="Bendahmane M."/>
        </authorList>
    </citation>
    <scope>NUCLEOTIDE SEQUENCE [LARGE SCALE GENOMIC DNA]</scope>
    <source>
        <strain evidence="2">cv. Old Blush</strain>
    </source>
</reference>
<evidence type="ECO:0000313" key="2">
    <source>
        <dbReference type="Proteomes" id="UP000238479"/>
    </source>
</evidence>
<sequence length="67" mass="8121">MLHQEYLKLFQDLDLANLWFVDSRNWCRPTREHIWIDGCRAINCKLIANIATETKSNVYRWINRTLL</sequence>
<protein>
    <submittedName>
        <fullName evidence="1">Uncharacterized protein</fullName>
    </submittedName>
</protein>